<evidence type="ECO:0000256" key="1">
    <source>
        <dbReference type="ARBA" id="ARBA00010556"/>
    </source>
</evidence>
<organism evidence="4 5">
    <name type="scientific">Chitinimonas lacunae</name>
    <dbReference type="NCBI Taxonomy" id="1963018"/>
    <lineage>
        <taxon>Bacteria</taxon>
        <taxon>Pseudomonadati</taxon>
        <taxon>Pseudomonadota</taxon>
        <taxon>Betaproteobacteria</taxon>
        <taxon>Neisseriales</taxon>
        <taxon>Chitinibacteraceae</taxon>
        <taxon>Chitinimonas</taxon>
    </lineage>
</organism>
<feature type="domain" description="Alpha-2-macroglobulin" evidence="3">
    <location>
        <begin position="830"/>
        <end position="920"/>
    </location>
</feature>
<dbReference type="RefSeq" id="WP_378159817.1">
    <property type="nucleotide sequence ID" value="NZ_JBHSBU010000001.1"/>
</dbReference>
<sequence>MRLSTQRQSELRRRATVLLFVLLGLLTTVFGAEPAWPPSRYQPLYGQPFLLFSEGGFSSRDEARVQLESVADDLLAYQGVDIALYRIAKPLDFLRQQPDPHRPQLDGDYQGEGLSNALSFLWDKAFKKSRQLLQRIFTVEARRSVVETAPELKQKPAAQRPLNLEQPPQYRPLAGFELVRRFRYPAHLLQAAPRVESNGEVRPARWPIPLGRLRPGLYLVEVMLGAQRALALVFVSDSLAVSKLSAGELSVWTASRQQGRPVAEVALLWSDGRGVVKQAESDRDGFAVLKHASPEKSYLFGQDRQGGVFVSENFYDARARQPNRLYLFTDRLHYRPGEWLHFKVFSRPVADLPASPGPSTLSLLDPAGRTLVSMPLTLHPLEGGDGSLPLPEGAPAGEYGLRLEDRGERYTLNFRLAEASPPPIEMALELDRDDFRVGEPVTGRLRLSYRDGRPLAGAPVTLVLQSQALPRGDEPAGLPVEWGKMPHQSDAEGIVRFSLPAAVEPSRYLLRVIASEYGVFSVSTRHEWLVQPAKPRYRIETAIEDQRLDLTLHPLTAGAPPATRWEAVRLTDHSRREGEVVAGRFSVAFTEPGDYRLFVRDERGVMLAQANHRVTGPDAKAPPLLIRADRARYAPGETARLTLSFAEPADDALLTLERDRVERHALLSSPKRWLRLRRLDPTTWQIDLPIEADYGPTALFSVLQVKNGRVQLQNQRIEVTLPQLALAIRHDRAVYRPGDRVDVEIAAQLDGKPVQAVLAAAVVEERAYRLQAESPPSISDFFLLPPHQVSVTTSLDFRPHQAAAINASLPGRLRRDVEPAPPPRQPLPQTAAWVPLLRTDEQGQARFSFTLPTVSARWRVMVRAVSTEGLVGQASPELISASPVTLRSISPLRYRVGDEPRIGLRIESDQAREASLSVKGLVEANRSLRLHAGVNTVELPLRLEHSGMLELQLDEDQRRLDQLTLPVTVEPLAWRAPYSRLIQSDTPLALPTDAAALRLTPLGRGQSPWSGWLDDLTGQPAGTVEQTASRLLALALAYEALPEGVAAARTRLGRQLQLTRGRLLGLSGSDGTFPWASGTGEADPFLTLYAHHVDWHASRALGMQVPSEHWQRLFDVYQRGVAQMVPLQRLVALSLLERMGLPVRTPFAGVEAALREEVPTGPATQHDSLVLGAPQSAEGRQLALLVWRDLGRRLGLAADPTLTARAEAAEVAWRERGGALRQILVEALSGRPDPVRLGRLLPEVEATAPALERSLVLIWLRPALQGAATPAWRPRGEWRAEHVGAGVVWRHNGSAPPTRIDSADSRPRALRLSYQTSEPGGRPLPVTLSRTLYRLEPGRPGRFRAVRSGAELEANSLYVDELVLTPRSGRTVRFGLAEVPLPPGAVLETQRTGFAIDGLKPLAGAEAGKTNAEATLGPARAQVFERHYTVPLAKLGRRTVLRQLVRFGQSGRFVLPAARFYPVYAPSERADEAALRPVWTIR</sequence>
<dbReference type="InterPro" id="IPR008930">
    <property type="entry name" value="Terpenoid_cyclase/PrenylTrfase"/>
</dbReference>
<gene>
    <name evidence="4" type="ORF">ACFOW7_00380</name>
</gene>
<protein>
    <submittedName>
        <fullName evidence="4">MG2 domain-containing protein</fullName>
    </submittedName>
</protein>
<dbReference type="PANTHER" id="PTHR40094:SF1">
    <property type="entry name" value="UBIQUITIN DOMAIN-CONTAINING PROTEIN"/>
    <property type="match status" value="1"/>
</dbReference>
<dbReference type="SMART" id="SM01360">
    <property type="entry name" value="A2M"/>
    <property type="match status" value="1"/>
</dbReference>
<keyword evidence="5" id="KW-1185">Reference proteome</keyword>
<comment type="caution">
    <text evidence="4">The sequence shown here is derived from an EMBL/GenBank/DDBJ whole genome shotgun (WGS) entry which is preliminary data.</text>
</comment>
<dbReference type="Gene3D" id="2.60.40.1930">
    <property type="match status" value="1"/>
</dbReference>
<evidence type="ECO:0000313" key="5">
    <source>
        <dbReference type="Proteomes" id="UP001595791"/>
    </source>
</evidence>
<name>A0ABV8MKJ2_9NEIS</name>
<dbReference type="Pfam" id="PF07703">
    <property type="entry name" value="A2M_BRD"/>
    <property type="match status" value="1"/>
</dbReference>
<proteinExistence type="inferred from homology"/>
<dbReference type="Pfam" id="PF01835">
    <property type="entry name" value="MG2"/>
    <property type="match status" value="1"/>
</dbReference>
<evidence type="ECO:0000259" key="3">
    <source>
        <dbReference type="SMART" id="SM01360"/>
    </source>
</evidence>
<dbReference type="SUPFAM" id="SSF48239">
    <property type="entry name" value="Terpenoid cyclases/Protein prenyltransferases"/>
    <property type="match status" value="1"/>
</dbReference>
<dbReference type="InterPro" id="IPR001599">
    <property type="entry name" value="Macroglobln_a2"/>
</dbReference>
<dbReference type="EMBL" id="JBHSBU010000001">
    <property type="protein sequence ID" value="MFC4157800.1"/>
    <property type="molecule type" value="Genomic_DNA"/>
</dbReference>
<reference evidence="5" key="1">
    <citation type="journal article" date="2019" name="Int. J. Syst. Evol. Microbiol.">
        <title>The Global Catalogue of Microorganisms (GCM) 10K type strain sequencing project: providing services to taxonomists for standard genome sequencing and annotation.</title>
        <authorList>
            <consortium name="The Broad Institute Genomics Platform"/>
            <consortium name="The Broad Institute Genome Sequencing Center for Infectious Disease"/>
            <person name="Wu L."/>
            <person name="Ma J."/>
        </authorList>
    </citation>
    <scope>NUCLEOTIDE SEQUENCE [LARGE SCALE GENOMIC DNA]</scope>
    <source>
        <strain evidence="5">LMG 29894</strain>
    </source>
</reference>
<dbReference type="InterPro" id="IPR011625">
    <property type="entry name" value="A2M_N_BRD"/>
</dbReference>
<comment type="similarity">
    <text evidence="1">Belongs to the protease inhibitor I39 (alpha-2-macroglobulin) family. Bacterial alpha-2-macroglobulin subfamily.</text>
</comment>
<dbReference type="InterPro" id="IPR051802">
    <property type="entry name" value="YfhM-like"/>
</dbReference>
<dbReference type="SMART" id="SM01359">
    <property type="entry name" value="A2M_N_2"/>
    <property type="match status" value="1"/>
</dbReference>
<dbReference type="Proteomes" id="UP001595791">
    <property type="component" value="Unassembled WGS sequence"/>
</dbReference>
<evidence type="ECO:0000259" key="2">
    <source>
        <dbReference type="SMART" id="SM01359"/>
    </source>
</evidence>
<accession>A0ABV8MKJ2</accession>
<feature type="domain" description="Alpha-2-macroglobulin bait region" evidence="2">
    <location>
        <begin position="624"/>
        <end position="770"/>
    </location>
</feature>
<evidence type="ECO:0000313" key="4">
    <source>
        <dbReference type="EMBL" id="MFC4157800.1"/>
    </source>
</evidence>
<dbReference type="PANTHER" id="PTHR40094">
    <property type="entry name" value="ALPHA-2-MACROGLOBULIN HOMOLOG"/>
    <property type="match status" value="1"/>
</dbReference>
<dbReference type="InterPro" id="IPR002890">
    <property type="entry name" value="MG2"/>
</dbReference>
<dbReference type="Pfam" id="PF00207">
    <property type="entry name" value="A2M"/>
    <property type="match status" value="1"/>
</dbReference>